<dbReference type="InterPro" id="IPR036388">
    <property type="entry name" value="WH-like_DNA-bd_sf"/>
</dbReference>
<keyword evidence="1" id="KW-0238">DNA-binding</keyword>
<dbReference type="Pfam" id="PF13181">
    <property type="entry name" value="TPR_8"/>
    <property type="match status" value="1"/>
</dbReference>
<dbReference type="SUPFAM" id="SSF48452">
    <property type="entry name" value="TPR-like"/>
    <property type="match status" value="1"/>
</dbReference>
<keyword evidence="2" id="KW-1133">Transmembrane helix</keyword>
<protein>
    <recommendedName>
        <fullName evidence="3">OmpR/PhoB-type domain-containing protein</fullName>
    </recommendedName>
</protein>
<dbReference type="InterPro" id="IPR018704">
    <property type="entry name" value="SecYEG/CpoB_TPR"/>
</dbReference>
<dbReference type="Pfam" id="PF09976">
    <property type="entry name" value="TPR_21"/>
    <property type="match status" value="1"/>
</dbReference>
<dbReference type="PROSITE" id="PS51755">
    <property type="entry name" value="OMPR_PHOB"/>
    <property type="match status" value="1"/>
</dbReference>
<dbReference type="Gene3D" id="1.25.40.10">
    <property type="entry name" value="Tetratricopeptide repeat domain"/>
    <property type="match status" value="1"/>
</dbReference>
<dbReference type="GO" id="GO:0003677">
    <property type="term" value="F:DNA binding"/>
    <property type="evidence" value="ECO:0007669"/>
    <property type="project" value="UniProtKB-KW"/>
</dbReference>
<feature type="non-terminal residue" evidence="4">
    <location>
        <position position="491"/>
    </location>
</feature>
<name>A0A3B0WS90_9ZZZZ</name>
<dbReference type="AlphaFoldDB" id="A0A3B0WS90"/>
<dbReference type="SMART" id="SM00862">
    <property type="entry name" value="Trans_reg_C"/>
    <property type="match status" value="1"/>
</dbReference>
<reference evidence="4" key="1">
    <citation type="submission" date="2018-06" db="EMBL/GenBank/DDBJ databases">
        <authorList>
            <person name="Zhirakovskaya E."/>
        </authorList>
    </citation>
    <scope>NUCLEOTIDE SEQUENCE</scope>
</reference>
<evidence type="ECO:0000313" key="4">
    <source>
        <dbReference type="EMBL" id="VAW47166.1"/>
    </source>
</evidence>
<dbReference type="SUPFAM" id="SSF46894">
    <property type="entry name" value="C-terminal effector domain of the bipartite response regulators"/>
    <property type="match status" value="1"/>
</dbReference>
<dbReference type="SMART" id="SM00028">
    <property type="entry name" value="TPR"/>
    <property type="match status" value="3"/>
</dbReference>
<evidence type="ECO:0000256" key="2">
    <source>
        <dbReference type="SAM" id="Phobius"/>
    </source>
</evidence>
<dbReference type="InterPro" id="IPR001867">
    <property type="entry name" value="OmpR/PhoB-type_DNA-bd"/>
</dbReference>
<dbReference type="InterPro" id="IPR011990">
    <property type="entry name" value="TPR-like_helical_dom_sf"/>
</dbReference>
<keyword evidence="2" id="KW-0812">Transmembrane</keyword>
<gene>
    <name evidence="4" type="ORF">MNBD_GAMMA02-377</name>
</gene>
<feature type="domain" description="OmpR/PhoB-type" evidence="3">
    <location>
        <begin position="1"/>
        <end position="98"/>
    </location>
</feature>
<dbReference type="InterPro" id="IPR016032">
    <property type="entry name" value="Sig_transdc_resp-reg_C-effctor"/>
</dbReference>
<dbReference type="Pfam" id="PF00486">
    <property type="entry name" value="Trans_reg_C"/>
    <property type="match status" value="1"/>
</dbReference>
<organism evidence="4">
    <name type="scientific">hydrothermal vent metagenome</name>
    <dbReference type="NCBI Taxonomy" id="652676"/>
    <lineage>
        <taxon>unclassified sequences</taxon>
        <taxon>metagenomes</taxon>
        <taxon>ecological metagenomes</taxon>
    </lineage>
</organism>
<dbReference type="InterPro" id="IPR019734">
    <property type="entry name" value="TPR_rpt"/>
</dbReference>
<dbReference type="GO" id="GO:0000160">
    <property type="term" value="P:phosphorelay signal transduction system"/>
    <property type="evidence" value="ECO:0007669"/>
    <property type="project" value="InterPro"/>
</dbReference>
<dbReference type="GO" id="GO:0006355">
    <property type="term" value="P:regulation of DNA-templated transcription"/>
    <property type="evidence" value="ECO:0007669"/>
    <property type="project" value="InterPro"/>
</dbReference>
<feature type="transmembrane region" description="Helical" evidence="2">
    <location>
        <begin position="124"/>
        <end position="143"/>
    </location>
</feature>
<dbReference type="Gene3D" id="1.10.10.10">
    <property type="entry name" value="Winged helix-like DNA-binding domain superfamily/Winged helix DNA-binding domain"/>
    <property type="match status" value="1"/>
</dbReference>
<evidence type="ECO:0000259" key="3">
    <source>
        <dbReference type="PROSITE" id="PS51755"/>
    </source>
</evidence>
<dbReference type="CDD" id="cd00383">
    <property type="entry name" value="trans_reg_C"/>
    <property type="match status" value="1"/>
</dbReference>
<accession>A0A3B0WS90</accession>
<sequence length="491" mass="55533">MKYRFLHLTLDTKTSELNNSNGNTLLQQKPFLLLQCLVKNPQQILSKDFLLKEVWNDRFVSDNTIAQTVGQLRQHIEVDSKNPEIIITHRGRGISFTPAVEIIKDHLINAKIESIKQYAKSPTTVWLSILLVVLGAVALWWYMSTQKTEPLPIINQAASNVLFLSAQHADASETWLQNSVSEVFLGMLGQQYRGKVSAEQLGLEANVSDYLHTQWNINPNLNVVTTDLVKNEFGYSLALGFTRENQISQSQRFTGSSVNDVLLAASDWLGEELNTDLPELSTYLPGGPTVVELYMRGVAAENDSEYEKASQYFELVLTERPDFHLARLQLAGVKKHQGKFDAAFVHLDTLENTALYPQIELQAVVIRGYIYDVQGRFDEAQTLFEQTLDKYAQAPTHQLNPLRFELSYIFTNLNQLDQALNQLDQVEQTTTLASDPLLYVDTLQKKASIYQSMGRTSEALNYAEQSLNTYPYPCDLLGLAKSHCLRARIYS</sequence>
<keyword evidence="2" id="KW-0472">Membrane</keyword>
<dbReference type="EMBL" id="UOFA01000325">
    <property type="protein sequence ID" value="VAW47166.1"/>
    <property type="molecule type" value="Genomic_DNA"/>
</dbReference>
<proteinExistence type="predicted"/>
<evidence type="ECO:0000256" key="1">
    <source>
        <dbReference type="ARBA" id="ARBA00023125"/>
    </source>
</evidence>